<comment type="caution">
    <text evidence="23">The sequence shown here is derived from an EMBL/GenBank/DDBJ whole genome shotgun (WGS) entry which is preliminary data.</text>
</comment>
<dbReference type="EC" id="5.6.2.3" evidence="19 20"/>
<dbReference type="GO" id="GO:0006314">
    <property type="term" value="P:intron homing"/>
    <property type="evidence" value="ECO:0007669"/>
    <property type="project" value="UniProtKB-KW"/>
</dbReference>
<dbReference type="SUPFAM" id="SSF48024">
    <property type="entry name" value="N-terminal domain of DnaB helicase"/>
    <property type="match status" value="1"/>
</dbReference>
<dbReference type="InterPro" id="IPR007692">
    <property type="entry name" value="DNA_helicase_DnaB"/>
</dbReference>
<evidence type="ECO:0000256" key="4">
    <source>
        <dbReference type="ARBA" id="ARBA00022705"/>
    </source>
</evidence>
<dbReference type="InterPro" id="IPR007693">
    <property type="entry name" value="DNA_helicase_DnaB-like_N"/>
</dbReference>
<dbReference type="InterPro" id="IPR003587">
    <property type="entry name" value="Hint_dom_N"/>
</dbReference>
<evidence type="ECO:0000256" key="2">
    <source>
        <dbReference type="ARBA" id="ARBA00011643"/>
    </source>
</evidence>
<dbReference type="Gene3D" id="3.10.28.10">
    <property type="entry name" value="Homing endonucleases"/>
    <property type="match status" value="1"/>
</dbReference>
<reference evidence="23 24" key="1">
    <citation type="submission" date="2019-01" db="EMBL/GenBank/DDBJ databases">
        <title>Coherence of Microcystis species and biogeography revealed through population genomics.</title>
        <authorList>
            <person name="Perez-Carrascal O.M."/>
            <person name="Terrat Y."/>
            <person name="Giani A."/>
            <person name="Fortin N."/>
            <person name="Tromas N."/>
            <person name="Shapiro B.J."/>
        </authorList>
    </citation>
    <scope>NUCLEOTIDE SEQUENCE [LARGE SCALE GENOMIC DNA]</scope>
    <source>
        <strain evidence="23">Ma_QC_C_20070703_M131</strain>
    </source>
</reference>
<evidence type="ECO:0000256" key="17">
    <source>
        <dbReference type="ARBA" id="ARBA00044940"/>
    </source>
</evidence>
<dbReference type="NCBIfam" id="TIGR01443">
    <property type="entry name" value="intein_Cterm"/>
    <property type="match status" value="1"/>
</dbReference>
<dbReference type="InterPro" id="IPR003593">
    <property type="entry name" value="AAA+_ATPase"/>
</dbReference>
<feature type="domain" description="SF4 helicase" evidence="22">
    <location>
        <begin position="189"/>
        <end position="392"/>
    </location>
</feature>
<dbReference type="PROSITE" id="PS50817">
    <property type="entry name" value="INTEIN_N_TER"/>
    <property type="match status" value="1"/>
</dbReference>
<comment type="function">
    <text evidence="17 20">The intein is an endonuclease.</text>
</comment>
<dbReference type="PROSITE" id="PS50818">
    <property type="entry name" value="INTEIN_C_TER"/>
    <property type="match status" value="1"/>
</dbReference>
<keyword evidence="7 20" id="KW-0547">Nucleotide-binding</keyword>
<dbReference type="InterPro" id="IPR036844">
    <property type="entry name" value="Hint_dom_sf"/>
</dbReference>
<keyword evidence="13" id="KW-0404">Intron homing</keyword>
<evidence type="ECO:0000313" key="24">
    <source>
        <dbReference type="Proteomes" id="UP000316443"/>
    </source>
</evidence>
<comment type="subunit">
    <text evidence="2">Homohexamer.</text>
</comment>
<dbReference type="CDD" id="cd00081">
    <property type="entry name" value="Hint"/>
    <property type="match status" value="2"/>
</dbReference>
<dbReference type="Pfam" id="PF14890">
    <property type="entry name" value="Intein_splicing"/>
    <property type="match status" value="1"/>
</dbReference>
<keyword evidence="11" id="KW-0068">Autocatalytic cleavage</keyword>
<evidence type="ECO:0000256" key="1">
    <source>
        <dbReference type="ARBA" id="ARBA00008428"/>
    </source>
</evidence>
<keyword evidence="14" id="KW-0651">Protein splicing</keyword>
<proteinExistence type="inferred from homology"/>
<keyword evidence="15 20" id="KW-0238">DNA-binding</keyword>
<dbReference type="GO" id="GO:1990077">
    <property type="term" value="C:primosome complex"/>
    <property type="evidence" value="ECO:0007669"/>
    <property type="project" value="UniProtKB-UniRule"/>
</dbReference>
<evidence type="ECO:0000256" key="12">
    <source>
        <dbReference type="ARBA" id="ARBA00022840"/>
    </source>
</evidence>
<sequence>MTIINDKAQSALTMISDQSLPPQNIEAEESILGGILLDPKALGRISDFLIPEAFYVKTHQDIYRAALALQGKGKPTDLMTVSSWLQDNHLLEEIGGMPRLLQLIERTVSAANIDRYAELVMDKYMRRQLISTGGEIIELARDTTLELENVFDESEQKIFRLTQKRPQEGLIFLGDTLIETFNEIEKMQETTTLPGIETQFYDLDAMTSGLQPSDLVIIAGRPSMGKTSFALNIAYNIAQQNLPVAIFSLEMSKEQLAQRLLSNEAKIESNRIRSGRLGQNDLEKVLEGLDKLSKLPIYIDDSANLSVIQMRSQVRRLQAEKKGQIGLVLIDYLQLMEGGGDNRVQEISKITRSLKGLAREIHAPVIALSQLSRAVESRNNKRPMMSDLRESGCLAGDSLVELADPRAKVPIRQLVNCSNFTVFALNEETMKLEKALVTKVFSTGFKPVFRLTTRLGRTIRATANHQFLTVHGWQRLDELNIGNYIALPRFLPSSQLQTMSNAELALLGHLIGDGCTLPRHSVQYTTKELDLANLVASLAIQVFDNRIHPRISPEHQWYQVYLTANYPLTHNIKNPISQWLERLGVWGLCSYEKFIPPQVFEQTQSAIALFLRHLWSTDGSLKLVQGKSPRPMAYYSSSSLRLAQDVQSLLLRVEINGKLSKHSQTGKGRDQYHVTITGKSDLKKFTEIIGAVGSYKTQSLQEITTYLQNHQANPNKDIIPNDIWRLYAVPAMEQSGLTTRQMQAALGNQYCGTSLYKSNLSRERANKLGDILGCSQIQHLADSDIYWDEVMAIQADGETEVYDLTVDKLHNFIANNIIVHNSIEQDADLIMMLYRDEYYNPDSPDRGVAEVIITKHRNGPTGTIKLLFQPEFTKFLNLKQSRSHY</sequence>
<dbReference type="GO" id="GO:0016539">
    <property type="term" value="P:intein-mediated protein splicing"/>
    <property type="evidence" value="ECO:0007669"/>
    <property type="project" value="InterPro"/>
</dbReference>
<evidence type="ECO:0000256" key="14">
    <source>
        <dbReference type="ARBA" id="ARBA00023000"/>
    </source>
</evidence>
<dbReference type="PANTHER" id="PTHR30153">
    <property type="entry name" value="REPLICATIVE DNA HELICASE DNAB"/>
    <property type="match status" value="1"/>
</dbReference>
<comment type="catalytic activity">
    <reaction evidence="18 20">
        <text>ATP + H2O = ADP + phosphate + H(+)</text>
        <dbReference type="Rhea" id="RHEA:13065"/>
        <dbReference type="ChEBI" id="CHEBI:15377"/>
        <dbReference type="ChEBI" id="CHEBI:15378"/>
        <dbReference type="ChEBI" id="CHEBI:30616"/>
        <dbReference type="ChEBI" id="CHEBI:43474"/>
        <dbReference type="ChEBI" id="CHEBI:456216"/>
        <dbReference type="EC" id="5.6.2.3"/>
    </reaction>
</comment>
<evidence type="ECO:0000256" key="7">
    <source>
        <dbReference type="ARBA" id="ARBA00022741"/>
    </source>
</evidence>
<evidence type="ECO:0000259" key="22">
    <source>
        <dbReference type="PROSITE" id="PS51199"/>
    </source>
</evidence>
<dbReference type="NCBIfam" id="TIGR01445">
    <property type="entry name" value="intein_Nterm"/>
    <property type="match status" value="1"/>
</dbReference>
<evidence type="ECO:0000256" key="9">
    <source>
        <dbReference type="ARBA" id="ARBA00022801"/>
    </source>
</evidence>
<dbReference type="Pfam" id="PF00772">
    <property type="entry name" value="DnaB"/>
    <property type="match status" value="1"/>
</dbReference>
<dbReference type="Gene3D" id="2.170.16.10">
    <property type="entry name" value="Hedgehog/Intein (Hint) domain"/>
    <property type="match status" value="2"/>
</dbReference>
<dbReference type="SMART" id="SM00306">
    <property type="entry name" value="HintN"/>
    <property type="match status" value="1"/>
</dbReference>
<dbReference type="InterPro" id="IPR007694">
    <property type="entry name" value="DNA_helicase_DnaB-like_C"/>
</dbReference>
<dbReference type="PANTHER" id="PTHR30153:SF2">
    <property type="entry name" value="REPLICATIVE DNA HELICASE"/>
    <property type="match status" value="1"/>
</dbReference>
<evidence type="ECO:0000256" key="8">
    <source>
        <dbReference type="ARBA" id="ARBA00022759"/>
    </source>
</evidence>
<dbReference type="InterPro" id="IPR003586">
    <property type="entry name" value="Hint_dom_C"/>
</dbReference>
<dbReference type="GO" id="GO:0006269">
    <property type="term" value="P:DNA replication, synthesis of primer"/>
    <property type="evidence" value="ECO:0007669"/>
    <property type="project" value="UniProtKB-UniRule"/>
</dbReference>
<keyword evidence="5" id="KW-0540">Nuclease</keyword>
<dbReference type="SUPFAM" id="SSF52540">
    <property type="entry name" value="P-loop containing nucleoside triphosphate hydrolases"/>
    <property type="match status" value="2"/>
</dbReference>
<dbReference type="SUPFAM" id="SSF55608">
    <property type="entry name" value="Homing endonucleases"/>
    <property type="match status" value="1"/>
</dbReference>
<dbReference type="InterPro" id="IPR030934">
    <property type="entry name" value="Intein_C"/>
</dbReference>
<dbReference type="AlphaFoldDB" id="A0A551XIE0"/>
<dbReference type="GO" id="GO:0043139">
    <property type="term" value="F:5'-3' DNA helicase activity"/>
    <property type="evidence" value="ECO:0007669"/>
    <property type="project" value="UniProtKB-EC"/>
</dbReference>
<dbReference type="InterPro" id="IPR036185">
    <property type="entry name" value="DNA_heli_DnaB-like_N_sf"/>
</dbReference>
<dbReference type="SMART" id="SM00382">
    <property type="entry name" value="AAA"/>
    <property type="match status" value="1"/>
</dbReference>
<evidence type="ECO:0000256" key="20">
    <source>
        <dbReference type="RuleBase" id="RU362085"/>
    </source>
</evidence>
<comment type="similarity">
    <text evidence="1 20">Belongs to the helicase family. DnaB subfamily.</text>
</comment>
<dbReference type="InterPro" id="IPR027434">
    <property type="entry name" value="Homing_endonucl"/>
</dbReference>
<feature type="domain" description="SF4 helicase" evidence="22">
    <location>
        <begin position="822"/>
        <end position="882"/>
    </location>
</feature>
<dbReference type="GO" id="GO:0005829">
    <property type="term" value="C:cytosol"/>
    <property type="evidence" value="ECO:0007669"/>
    <property type="project" value="TreeGrafter"/>
</dbReference>
<evidence type="ECO:0000256" key="15">
    <source>
        <dbReference type="ARBA" id="ARBA00023125"/>
    </source>
</evidence>
<dbReference type="CDD" id="cd00984">
    <property type="entry name" value="DnaB_C"/>
    <property type="match status" value="1"/>
</dbReference>
<keyword evidence="6" id="KW-0677">Repeat</keyword>
<dbReference type="InterPro" id="IPR006142">
    <property type="entry name" value="INTEIN"/>
</dbReference>
<evidence type="ECO:0000256" key="3">
    <source>
        <dbReference type="ARBA" id="ARBA00022515"/>
    </source>
</evidence>
<dbReference type="SUPFAM" id="SSF51294">
    <property type="entry name" value="Hedgehog/intein (Hint) domain"/>
    <property type="match status" value="1"/>
</dbReference>
<dbReference type="NCBIfam" id="NF005852">
    <property type="entry name" value="PRK07773.1"/>
    <property type="match status" value="1"/>
</dbReference>
<dbReference type="InterPro" id="IPR027417">
    <property type="entry name" value="P-loop_NTPase"/>
</dbReference>
<evidence type="ECO:0000259" key="21">
    <source>
        <dbReference type="PROSITE" id="PS50819"/>
    </source>
</evidence>
<dbReference type="Pfam" id="PF03796">
    <property type="entry name" value="DnaB_C"/>
    <property type="match status" value="2"/>
</dbReference>
<dbReference type="GO" id="GO:0005524">
    <property type="term" value="F:ATP binding"/>
    <property type="evidence" value="ECO:0007669"/>
    <property type="project" value="UniProtKB-UniRule"/>
</dbReference>
<dbReference type="FunFam" id="1.10.860.10:FF:000001">
    <property type="entry name" value="Replicative DNA helicase"/>
    <property type="match status" value="1"/>
</dbReference>
<dbReference type="NCBIfam" id="TIGR00665">
    <property type="entry name" value="DnaB"/>
    <property type="match status" value="1"/>
</dbReference>
<dbReference type="GO" id="GO:0016887">
    <property type="term" value="F:ATP hydrolysis activity"/>
    <property type="evidence" value="ECO:0007669"/>
    <property type="project" value="RHEA"/>
</dbReference>
<keyword evidence="4 20" id="KW-0235">DNA replication</keyword>
<evidence type="ECO:0000256" key="13">
    <source>
        <dbReference type="ARBA" id="ARBA00022886"/>
    </source>
</evidence>
<dbReference type="PRINTS" id="PR00379">
    <property type="entry name" value="INTEIN"/>
</dbReference>
<dbReference type="Gene3D" id="1.10.860.10">
    <property type="entry name" value="DNAb Helicase, Chain A"/>
    <property type="match status" value="1"/>
</dbReference>
<protein>
    <recommendedName>
        <fullName evidence="19 20">Replicative DNA helicase</fullName>
        <ecNumber evidence="19 20">5.6.2.3</ecNumber>
    </recommendedName>
</protein>
<dbReference type="Proteomes" id="UP000316443">
    <property type="component" value="Unassembled WGS sequence"/>
</dbReference>
<evidence type="ECO:0000256" key="16">
    <source>
        <dbReference type="ARBA" id="ARBA00023235"/>
    </source>
</evidence>
<evidence type="ECO:0000256" key="5">
    <source>
        <dbReference type="ARBA" id="ARBA00022722"/>
    </source>
</evidence>
<name>A0A551XIE0_MICAE</name>
<evidence type="ECO:0000313" key="23">
    <source>
        <dbReference type="EMBL" id="TRT48485.1"/>
    </source>
</evidence>
<keyword evidence="3 20" id="KW-0639">Primosome</keyword>
<keyword evidence="8" id="KW-0255">Endonuclease</keyword>
<evidence type="ECO:0000256" key="11">
    <source>
        <dbReference type="ARBA" id="ARBA00022813"/>
    </source>
</evidence>
<accession>A0A551XIE0</accession>
<gene>
    <name evidence="23" type="ORF">EWV85_17510</name>
</gene>
<dbReference type="InterPro" id="IPR004860">
    <property type="entry name" value="LAGLIDADG_dom"/>
</dbReference>
<evidence type="ECO:0000256" key="18">
    <source>
        <dbReference type="ARBA" id="ARBA00048954"/>
    </source>
</evidence>
<dbReference type="PROSITE" id="PS51199">
    <property type="entry name" value="SF4_HELICASE"/>
    <property type="match status" value="2"/>
</dbReference>
<evidence type="ECO:0000256" key="10">
    <source>
        <dbReference type="ARBA" id="ARBA00022806"/>
    </source>
</evidence>
<keyword evidence="12 20" id="KW-0067">ATP-binding</keyword>
<dbReference type="InterPro" id="IPR016136">
    <property type="entry name" value="DNA_helicase_N/primase_C"/>
</dbReference>
<evidence type="ECO:0000256" key="19">
    <source>
        <dbReference type="NCBIfam" id="TIGR00665"/>
    </source>
</evidence>
<feature type="domain" description="DOD-type homing endonuclease" evidence="21">
    <location>
        <begin position="506"/>
        <end position="655"/>
    </location>
</feature>
<keyword evidence="10 20" id="KW-0347">Helicase</keyword>
<dbReference type="PROSITE" id="PS50819">
    <property type="entry name" value="INTEIN_ENDONUCLEASE"/>
    <property type="match status" value="1"/>
</dbReference>
<dbReference type="GO" id="GO:0004519">
    <property type="term" value="F:endonuclease activity"/>
    <property type="evidence" value="ECO:0007669"/>
    <property type="project" value="UniProtKB-KW"/>
</dbReference>
<dbReference type="Pfam" id="PF14528">
    <property type="entry name" value="LAGLIDADG_3"/>
    <property type="match status" value="1"/>
</dbReference>
<dbReference type="GO" id="GO:0003677">
    <property type="term" value="F:DNA binding"/>
    <property type="evidence" value="ECO:0007669"/>
    <property type="project" value="UniProtKB-UniRule"/>
</dbReference>
<organism evidence="23 24">
    <name type="scientific">Microcystis aeruginosa Ma_QC_C_20070703_M131</name>
    <dbReference type="NCBI Taxonomy" id="2486263"/>
    <lineage>
        <taxon>Bacteria</taxon>
        <taxon>Bacillati</taxon>
        <taxon>Cyanobacteriota</taxon>
        <taxon>Cyanophyceae</taxon>
        <taxon>Oscillatoriophycideae</taxon>
        <taxon>Chroococcales</taxon>
        <taxon>Microcystaceae</taxon>
        <taxon>Microcystis</taxon>
    </lineage>
</organism>
<dbReference type="Gene3D" id="3.40.50.300">
    <property type="entry name" value="P-loop containing nucleotide triphosphate hydrolases"/>
    <property type="match status" value="2"/>
</dbReference>
<comment type="function">
    <text evidence="20">The main replicative DNA helicase, it participates in initiation and elongation during chromosome replication. Travels ahead of the DNA replisome, separating dsDNA into templates for DNA synthesis. A processive ATP-dependent 5'-3' DNA helicase it has DNA-dependent ATPase activity.</text>
</comment>
<keyword evidence="16" id="KW-0413">Isomerase</keyword>
<dbReference type="SMART" id="SM00305">
    <property type="entry name" value="HintC"/>
    <property type="match status" value="1"/>
</dbReference>
<evidence type="ECO:0000256" key="6">
    <source>
        <dbReference type="ARBA" id="ARBA00022737"/>
    </source>
</evidence>
<keyword evidence="9 20" id="KW-0378">Hydrolase</keyword>
<dbReference type="EMBL" id="SFCA01000181">
    <property type="protein sequence ID" value="TRT48485.1"/>
    <property type="molecule type" value="Genomic_DNA"/>
</dbReference>
<dbReference type="InterPro" id="IPR004042">
    <property type="entry name" value="Intein_endonuc_central"/>
</dbReference>
<dbReference type="InterPro" id="IPR006141">
    <property type="entry name" value="Intein_N"/>
</dbReference>